<dbReference type="Pfam" id="PF13439">
    <property type="entry name" value="Glyco_transf_4"/>
    <property type="match status" value="1"/>
</dbReference>
<dbReference type="EC" id="2.4.-.-" evidence="5"/>
<dbReference type="CDD" id="cd03811">
    <property type="entry name" value="GT4_GT28_WabH-like"/>
    <property type="match status" value="1"/>
</dbReference>
<comment type="caution">
    <text evidence="5">The sequence shown here is derived from an EMBL/GenBank/DDBJ whole genome shotgun (WGS) entry which is preliminary data.</text>
</comment>
<gene>
    <name evidence="5" type="ORF">QTN89_01950</name>
</gene>
<keyword evidence="2 5" id="KW-0808">Transferase</keyword>
<dbReference type="InterPro" id="IPR001296">
    <property type="entry name" value="Glyco_trans_1"/>
</dbReference>
<sequence length="385" mass="42778">MIESRDLSNVRKRVLLMISSMRGGGSERQVLLLAQHLCRDRFDVHLYLSDAAGAFLDHVPVDVTIHVDPKVANGMYFPGRRLRQQIAFVRSVIEQHQIDVVYDRTFHMTMLAGPAAVGVRRVSTIVSPPHLAVPFVEHRFVWLKRKRLAKAYRGSDVVVAVSKQAAESAERFYGLPSGSVVVIPNPVSVDWNDSPQAANETALRQQTRLLCVGRMTAEKGHADLIDAMAHAVESWPATKPPPELRLVGDGPLRFELEQQSHALQLDAVCKFLGKKNDAMNEICAADALILPSRFEGMPNVVLEAMAVGTPVIATRSGGTVELQRDQPTAFWAEVANPKSLGEAILEFSRHPDRAQQHRHSALDLIERHHRLEVILAKIESLLDPR</sequence>
<dbReference type="PANTHER" id="PTHR12526:SF510">
    <property type="entry name" value="D-INOSITOL 3-PHOSPHATE GLYCOSYLTRANSFERASE"/>
    <property type="match status" value="1"/>
</dbReference>
<dbReference type="Pfam" id="PF00534">
    <property type="entry name" value="Glycos_transf_1"/>
    <property type="match status" value="1"/>
</dbReference>
<dbReference type="GO" id="GO:0016757">
    <property type="term" value="F:glycosyltransferase activity"/>
    <property type="evidence" value="ECO:0007669"/>
    <property type="project" value="UniProtKB-KW"/>
</dbReference>
<evidence type="ECO:0000256" key="2">
    <source>
        <dbReference type="ARBA" id="ARBA00022679"/>
    </source>
</evidence>
<keyword evidence="1 5" id="KW-0328">Glycosyltransferase</keyword>
<evidence type="ECO:0000259" key="4">
    <source>
        <dbReference type="Pfam" id="PF13439"/>
    </source>
</evidence>
<dbReference type="Proteomes" id="UP001239462">
    <property type="component" value="Unassembled WGS sequence"/>
</dbReference>
<feature type="domain" description="Glycosyltransferase subfamily 4-like N-terminal" evidence="4">
    <location>
        <begin position="24"/>
        <end position="190"/>
    </location>
</feature>
<protein>
    <submittedName>
        <fullName evidence="5">Glycosyltransferase</fullName>
        <ecNumber evidence="5">2.4.-.-</ecNumber>
    </submittedName>
</protein>
<dbReference type="RefSeq" id="WP_289161933.1">
    <property type="nucleotide sequence ID" value="NZ_JASZZN010000001.1"/>
</dbReference>
<organism evidence="5 6">
    <name type="scientific">Roseiconus lacunae</name>
    <dbReference type="NCBI Taxonomy" id="2605694"/>
    <lineage>
        <taxon>Bacteria</taxon>
        <taxon>Pseudomonadati</taxon>
        <taxon>Planctomycetota</taxon>
        <taxon>Planctomycetia</taxon>
        <taxon>Pirellulales</taxon>
        <taxon>Pirellulaceae</taxon>
        <taxon>Roseiconus</taxon>
    </lineage>
</organism>
<keyword evidence="6" id="KW-1185">Reference proteome</keyword>
<dbReference type="Gene3D" id="3.40.50.2000">
    <property type="entry name" value="Glycogen Phosphorylase B"/>
    <property type="match status" value="2"/>
</dbReference>
<evidence type="ECO:0000313" key="6">
    <source>
        <dbReference type="Proteomes" id="UP001239462"/>
    </source>
</evidence>
<evidence type="ECO:0000256" key="1">
    <source>
        <dbReference type="ARBA" id="ARBA00022676"/>
    </source>
</evidence>
<dbReference type="EMBL" id="JASZZN010000001">
    <property type="protein sequence ID" value="MDM4014175.1"/>
    <property type="molecule type" value="Genomic_DNA"/>
</dbReference>
<name>A0ABT7PCG0_9BACT</name>
<feature type="domain" description="Glycosyl transferase family 1" evidence="3">
    <location>
        <begin position="205"/>
        <end position="356"/>
    </location>
</feature>
<evidence type="ECO:0000259" key="3">
    <source>
        <dbReference type="Pfam" id="PF00534"/>
    </source>
</evidence>
<evidence type="ECO:0000313" key="5">
    <source>
        <dbReference type="EMBL" id="MDM4014175.1"/>
    </source>
</evidence>
<dbReference type="InterPro" id="IPR028098">
    <property type="entry name" value="Glyco_trans_4-like_N"/>
</dbReference>
<proteinExistence type="predicted"/>
<dbReference type="SUPFAM" id="SSF53756">
    <property type="entry name" value="UDP-Glycosyltransferase/glycogen phosphorylase"/>
    <property type="match status" value="1"/>
</dbReference>
<reference evidence="5 6" key="1">
    <citation type="submission" date="2023-06" db="EMBL/GenBank/DDBJ databases">
        <title>Roseiconus lacunae JC819 isolated from Gulf of Mannar region, Tamil Nadu.</title>
        <authorList>
            <person name="Pk S."/>
            <person name="Ch S."/>
            <person name="Ch V.R."/>
        </authorList>
    </citation>
    <scope>NUCLEOTIDE SEQUENCE [LARGE SCALE GENOMIC DNA]</scope>
    <source>
        <strain evidence="5 6">JC819</strain>
    </source>
</reference>
<accession>A0ABT7PCG0</accession>
<dbReference type="PANTHER" id="PTHR12526">
    <property type="entry name" value="GLYCOSYLTRANSFERASE"/>
    <property type="match status" value="1"/>
</dbReference>